<dbReference type="EMBL" id="SOBT01000008">
    <property type="protein sequence ID" value="TDU31200.1"/>
    <property type="molecule type" value="Genomic_DNA"/>
</dbReference>
<keyword evidence="4" id="KW-1185">Reference proteome</keyword>
<reference evidence="3 4" key="1">
    <citation type="submission" date="2019-03" db="EMBL/GenBank/DDBJ databases">
        <title>Genomic Encyclopedia of Type Strains, Phase IV (KMG-IV): sequencing the most valuable type-strain genomes for metagenomic binning, comparative biology and taxonomic classification.</title>
        <authorList>
            <person name="Goeker M."/>
        </authorList>
    </citation>
    <scope>NUCLEOTIDE SEQUENCE [LARGE SCALE GENOMIC DNA]</scope>
    <source>
        <strain evidence="3 4">DSM 26377</strain>
    </source>
</reference>
<comment type="similarity">
    <text evidence="1 2">Belongs to the UPF0125 (RnfH) family.</text>
</comment>
<evidence type="ECO:0000256" key="1">
    <source>
        <dbReference type="ARBA" id="ARBA00010645"/>
    </source>
</evidence>
<dbReference type="HAMAP" id="MF_00460">
    <property type="entry name" value="UPF0125_RnfH"/>
    <property type="match status" value="1"/>
</dbReference>
<accession>A0A4R7PD62</accession>
<dbReference type="PANTHER" id="PTHR37483">
    <property type="entry name" value="UPF0125 PROTEIN RATB"/>
    <property type="match status" value="1"/>
</dbReference>
<dbReference type="InterPro" id="IPR016155">
    <property type="entry name" value="Mopterin_synth/thiamin_S_b"/>
</dbReference>
<evidence type="ECO:0000256" key="2">
    <source>
        <dbReference type="HAMAP-Rule" id="MF_00460"/>
    </source>
</evidence>
<dbReference type="NCBIfam" id="NF002490">
    <property type="entry name" value="PRK01777.1"/>
    <property type="match status" value="1"/>
</dbReference>
<gene>
    <name evidence="3" type="ORF">DFR24_0561</name>
</gene>
<sequence>MGDDLRWLRVEVVFATATAQEVRRVEVPEGCTVEQAIRQSGLEPALPDEGLSRVGVFGRLCALSDRVAEGDRIEIYRELTADPKATRRRRAAQKLRDGARRG</sequence>
<name>A0A4R7PD62_9GAMM</name>
<dbReference type="Pfam" id="PF03658">
    <property type="entry name" value="Ub-RnfH"/>
    <property type="match status" value="1"/>
</dbReference>
<dbReference type="SUPFAM" id="SSF54285">
    <property type="entry name" value="MoaD/ThiS"/>
    <property type="match status" value="1"/>
</dbReference>
<organism evidence="3 4">
    <name type="scientific">Panacagrimonas perspica</name>
    <dbReference type="NCBI Taxonomy" id="381431"/>
    <lineage>
        <taxon>Bacteria</taxon>
        <taxon>Pseudomonadati</taxon>
        <taxon>Pseudomonadota</taxon>
        <taxon>Gammaproteobacteria</taxon>
        <taxon>Nevskiales</taxon>
        <taxon>Nevskiaceae</taxon>
        <taxon>Panacagrimonas</taxon>
    </lineage>
</organism>
<dbReference type="PANTHER" id="PTHR37483:SF1">
    <property type="entry name" value="UPF0125 PROTEIN RATB"/>
    <property type="match status" value="1"/>
</dbReference>
<dbReference type="AlphaFoldDB" id="A0A4R7PD62"/>
<dbReference type="Gene3D" id="3.10.20.280">
    <property type="entry name" value="RnfH-like"/>
    <property type="match status" value="1"/>
</dbReference>
<protein>
    <recommendedName>
        <fullName evidence="2">UPF0125 protein DFR24_0561</fullName>
    </recommendedName>
</protein>
<evidence type="ECO:0000313" key="3">
    <source>
        <dbReference type="EMBL" id="TDU31200.1"/>
    </source>
</evidence>
<dbReference type="InterPro" id="IPR005346">
    <property type="entry name" value="RnfH"/>
</dbReference>
<proteinExistence type="inferred from homology"/>
<comment type="caution">
    <text evidence="3">The sequence shown here is derived from an EMBL/GenBank/DDBJ whole genome shotgun (WGS) entry which is preliminary data.</text>
</comment>
<dbReference type="Proteomes" id="UP000295341">
    <property type="component" value="Unassembled WGS sequence"/>
</dbReference>
<dbReference type="InterPro" id="IPR037021">
    <property type="entry name" value="RnfH_sf"/>
</dbReference>
<evidence type="ECO:0000313" key="4">
    <source>
        <dbReference type="Proteomes" id="UP000295341"/>
    </source>
</evidence>